<evidence type="ECO:0000313" key="4">
    <source>
        <dbReference type="Proteomes" id="UP000030401"/>
    </source>
</evidence>
<dbReference type="AlphaFoldDB" id="A0A0A5FYB9"/>
<dbReference type="PANTHER" id="PTHR46018">
    <property type="entry name" value="ZINC PHOSPHODIESTERASE ELAC PROTEIN 1"/>
    <property type="match status" value="1"/>
</dbReference>
<dbReference type="eggNOG" id="COG1234">
    <property type="taxonomic scope" value="Bacteria"/>
</dbReference>
<dbReference type="InterPro" id="IPR036866">
    <property type="entry name" value="RibonucZ/Hydroxyglut_hydro"/>
</dbReference>
<keyword evidence="1" id="KW-0862">Zinc</keyword>
<keyword evidence="4" id="KW-1185">Reference proteome</keyword>
<sequence length="243" mass="26723">MKVTVNGFWGGFPAANGATSSYLISSKGFNLLVDCGSGALSKLQTHTDVMDLDAVILSHYHFDHIADIGVLQYAVKVQNIVRETNKILPIYGHKEDMAGFRSLGHEDTEARAYDPEQGLQVGPFIIQFLKTIHPAPCYAMRISDGDATVVYTADTSYREEYISFSEDADLLITDSNFYDGMDGSGPGHMTSTESAHIATSAHVKQLWLSHLPHFGNHDQLKMEAERIFAGKVTLAHEGLSWEA</sequence>
<dbReference type="SMART" id="SM00849">
    <property type="entry name" value="Lactamase_B"/>
    <property type="match status" value="1"/>
</dbReference>
<dbReference type="STRING" id="1385512.N784_11905"/>
<dbReference type="CDD" id="cd07716">
    <property type="entry name" value="RNaseZ_short-form-like_MBL-fold"/>
    <property type="match status" value="1"/>
</dbReference>
<dbReference type="Pfam" id="PF00753">
    <property type="entry name" value="Lactamase_B"/>
    <property type="match status" value="1"/>
</dbReference>
<dbReference type="SUPFAM" id="SSF56281">
    <property type="entry name" value="Metallo-hydrolase/oxidoreductase"/>
    <property type="match status" value="1"/>
</dbReference>
<evidence type="ECO:0000256" key="1">
    <source>
        <dbReference type="ARBA" id="ARBA00022833"/>
    </source>
</evidence>
<comment type="caution">
    <text evidence="3">The sequence shown here is derived from an EMBL/GenBank/DDBJ whole genome shotgun (WGS) entry which is preliminary data.</text>
</comment>
<dbReference type="Proteomes" id="UP000030401">
    <property type="component" value="Unassembled WGS sequence"/>
</dbReference>
<dbReference type="GO" id="GO:0042781">
    <property type="term" value="F:3'-tRNA processing endoribonuclease activity"/>
    <property type="evidence" value="ECO:0007669"/>
    <property type="project" value="TreeGrafter"/>
</dbReference>
<organism evidence="3 4">
    <name type="scientific">Pontibacillus litoralis JSM 072002</name>
    <dbReference type="NCBI Taxonomy" id="1385512"/>
    <lineage>
        <taxon>Bacteria</taxon>
        <taxon>Bacillati</taxon>
        <taxon>Bacillota</taxon>
        <taxon>Bacilli</taxon>
        <taxon>Bacillales</taxon>
        <taxon>Bacillaceae</taxon>
        <taxon>Pontibacillus</taxon>
    </lineage>
</organism>
<dbReference type="EMBL" id="AVPG01000031">
    <property type="protein sequence ID" value="KGX84789.1"/>
    <property type="molecule type" value="Genomic_DNA"/>
</dbReference>
<dbReference type="InterPro" id="IPR001279">
    <property type="entry name" value="Metallo-B-lactamas"/>
</dbReference>
<feature type="domain" description="Metallo-beta-lactamase" evidence="2">
    <location>
        <begin position="18"/>
        <end position="188"/>
    </location>
</feature>
<gene>
    <name evidence="3" type="ORF">N784_11905</name>
</gene>
<evidence type="ECO:0000259" key="2">
    <source>
        <dbReference type="SMART" id="SM00849"/>
    </source>
</evidence>
<proteinExistence type="predicted"/>
<reference evidence="3 4" key="1">
    <citation type="submission" date="2013-08" db="EMBL/GenBank/DDBJ databases">
        <authorList>
            <person name="Huang J."/>
            <person name="Wang G."/>
        </authorList>
    </citation>
    <scope>NUCLEOTIDE SEQUENCE [LARGE SCALE GENOMIC DNA]</scope>
    <source>
        <strain evidence="3 4">JSM 072002</strain>
    </source>
</reference>
<evidence type="ECO:0000313" key="3">
    <source>
        <dbReference type="EMBL" id="KGX84789.1"/>
    </source>
</evidence>
<dbReference type="OrthoDB" id="9794898at2"/>
<dbReference type="Gene3D" id="3.60.15.10">
    <property type="entry name" value="Ribonuclease Z/Hydroxyacylglutathione hydrolase-like"/>
    <property type="match status" value="1"/>
</dbReference>
<dbReference type="RefSeq" id="WP_036836050.1">
    <property type="nucleotide sequence ID" value="NZ_AVPG01000031.1"/>
</dbReference>
<accession>A0A0A5FYB9</accession>
<dbReference type="PANTHER" id="PTHR46018:SF4">
    <property type="entry name" value="METALLO-HYDROLASE YHFI-RELATED"/>
    <property type="match status" value="1"/>
</dbReference>
<protein>
    <recommendedName>
        <fullName evidence="2">Metallo-beta-lactamase domain-containing protein</fullName>
    </recommendedName>
</protein>
<name>A0A0A5FYB9_9BACI</name>